<evidence type="ECO:0000313" key="2">
    <source>
        <dbReference type="EMBL" id="GAP64187.1"/>
    </source>
</evidence>
<proteinExistence type="predicted"/>
<dbReference type="OrthoDB" id="9779418at2"/>
<organism evidence="2 4">
    <name type="scientific">Ardenticatena maritima</name>
    <dbReference type="NCBI Taxonomy" id="872965"/>
    <lineage>
        <taxon>Bacteria</taxon>
        <taxon>Bacillati</taxon>
        <taxon>Chloroflexota</taxon>
        <taxon>Ardenticatenia</taxon>
        <taxon>Ardenticatenales</taxon>
        <taxon>Ardenticatenaceae</taxon>
        <taxon>Ardenticatena</taxon>
    </lineage>
</organism>
<comment type="caution">
    <text evidence="2">The sequence shown here is derived from an EMBL/GenBank/DDBJ whole genome shotgun (WGS) entry which is preliminary data.</text>
</comment>
<reference evidence="2 4" key="1">
    <citation type="journal article" date="2015" name="Genome Announc.">
        <title>Draft Genome Sequence of a Heterotrophic Facultative Anaerobic Thermophilic Bacterium, Ardenticatena maritima Strain 110ST.</title>
        <authorList>
            <person name="Kawaichi S."/>
            <person name="Yoshida T."/>
            <person name="Sako Y."/>
            <person name="Nakamura R."/>
        </authorList>
    </citation>
    <scope>NUCLEOTIDE SEQUENCE [LARGE SCALE GENOMIC DNA]</scope>
    <source>
        <strain evidence="2 4">110S</strain>
    </source>
</reference>
<dbReference type="InterPro" id="IPR000863">
    <property type="entry name" value="Sulfotransferase_dom"/>
</dbReference>
<reference evidence="4" key="3">
    <citation type="submission" date="2015-08" db="EMBL/GenBank/DDBJ databases">
        <title>Draft Genome Sequence of a Heterotrophic Facultative Anaerobic Bacterium Ardenticatena maritima Strain 110S.</title>
        <authorList>
            <person name="Kawaichi S."/>
            <person name="Yoshida T."/>
            <person name="Sako Y."/>
            <person name="Nakamura R."/>
        </authorList>
    </citation>
    <scope>NUCLEOTIDE SEQUENCE [LARGE SCALE GENOMIC DNA]</scope>
    <source>
        <strain evidence="4">110S</strain>
    </source>
</reference>
<dbReference type="EMBL" id="LGKN01000003">
    <property type="protein sequence ID" value="KPL89623.1"/>
    <property type="molecule type" value="Genomic_DNA"/>
</dbReference>
<dbReference type="STRING" id="872965.SE16_04205"/>
<evidence type="ECO:0000313" key="3">
    <source>
        <dbReference type="EMBL" id="KPL89623.1"/>
    </source>
</evidence>
<dbReference type="Gene3D" id="3.40.50.300">
    <property type="entry name" value="P-loop containing nucleotide triphosphate hydrolases"/>
    <property type="match status" value="1"/>
</dbReference>
<feature type="domain" description="Sulfotransferase" evidence="1">
    <location>
        <begin position="23"/>
        <end position="208"/>
    </location>
</feature>
<dbReference type="RefSeq" id="WP_054493914.1">
    <property type="nucleotide sequence ID" value="NZ_BBZA01000229.1"/>
</dbReference>
<gene>
    <name evidence="2" type="ORF">ARMA_2610</name>
    <name evidence="3" type="ORF">SE16_04205</name>
</gene>
<dbReference type="EMBL" id="BBZA01000229">
    <property type="protein sequence ID" value="GAP64187.1"/>
    <property type="molecule type" value="Genomic_DNA"/>
</dbReference>
<dbReference type="InParanoid" id="A0A0M9UDN2"/>
<evidence type="ECO:0000313" key="5">
    <source>
        <dbReference type="Proteomes" id="UP000050502"/>
    </source>
</evidence>
<accession>A0A0M9UDN2</accession>
<dbReference type="Proteomes" id="UP000037784">
    <property type="component" value="Unassembled WGS sequence"/>
</dbReference>
<dbReference type="AlphaFoldDB" id="A0A0M9UDN2"/>
<sequence length="209" mass="24111">MLKALQRLFKQEPEAPTDAFVTVVSGLPRSGTSMMMKMLEAGGLPLLVDNIRQADEDNPKGYYEFERVKALPKGDVEWVSQAQGKAVKIISVLLQHLPETYHYKIIFMRRDLEEVLRSQRKMLIRRGHDPNEQDDDKLRELYTRHLAQIETWLAQQPHMDVLYVPYGEMVAHPQPFAEEVNAFLGGHLDVQAMVEVVDPTLYRNRKQNA</sequence>
<name>A0A0M9UDN2_9CHLR</name>
<reference evidence="3 5" key="2">
    <citation type="submission" date="2015-07" db="EMBL/GenBank/DDBJ databases">
        <title>Whole genome sequence of Ardenticatena maritima DSM 23922.</title>
        <authorList>
            <person name="Hemp J."/>
            <person name="Ward L.M."/>
            <person name="Pace L.A."/>
            <person name="Fischer W.W."/>
        </authorList>
    </citation>
    <scope>NUCLEOTIDE SEQUENCE [LARGE SCALE GENOMIC DNA]</scope>
    <source>
        <strain evidence="3 5">110S</strain>
    </source>
</reference>
<evidence type="ECO:0000313" key="4">
    <source>
        <dbReference type="Proteomes" id="UP000037784"/>
    </source>
</evidence>
<dbReference type="SUPFAM" id="SSF52540">
    <property type="entry name" value="P-loop containing nucleoside triphosphate hydrolases"/>
    <property type="match status" value="1"/>
</dbReference>
<dbReference type="GO" id="GO:0008146">
    <property type="term" value="F:sulfotransferase activity"/>
    <property type="evidence" value="ECO:0007669"/>
    <property type="project" value="InterPro"/>
</dbReference>
<dbReference type="InterPro" id="IPR027417">
    <property type="entry name" value="P-loop_NTPase"/>
</dbReference>
<keyword evidence="4" id="KW-1185">Reference proteome</keyword>
<dbReference type="Proteomes" id="UP000050502">
    <property type="component" value="Unassembled WGS sequence"/>
</dbReference>
<protein>
    <recommendedName>
        <fullName evidence="1">Sulfotransferase domain-containing protein</fullName>
    </recommendedName>
</protein>
<evidence type="ECO:0000259" key="1">
    <source>
        <dbReference type="Pfam" id="PF00685"/>
    </source>
</evidence>
<dbReference type="Pfam" id="PF00685">
    <property type="entry name" value="Sulfotransfer_1"/>
    <property type="match status" value="1"/>
</dbReference>